<evidence type="ECO:0000313" key="2">
    <source>
        <dbReference type="EMBL" id="QST86675.1"/>
    </source>
</evidence>
<keyword evidence="2" id="KW-0614">Plasmid</keyword>
<dbReference type="Proteomes" id="UP000011074">
    <property type="component" value="Plasmid pSRP1"/>
</dbReference>
<feature type="compositionally biased region" description="Basic residues" evidence="1">
    <location>
        <begin position="1"/>
        <end position="13"/>
    </location>
</feature>
<evidence type="ECO:0000313" key="3">
    <source>
        <dbReference type="Proteomes" id="UP000011074"/>
    </source>
</evidence>
<dbReference type="EMBL" id="CP048262">
    <property type="protein sequence ID" value="QST86675.1"/>
    <property type="molecule type" value="Genomic_DNA"/>
</dbReference>
<dbReference type="GeneID" id="66860596"/>
<dbReference type="AlphaFoldDB" id="A0A8A1V715"/>
<feature type="region of interest" description="Disordered" evidence="1">
    <location>
        <begin position="1"/>
        <end position="34"/>
    </location>
</feature>
<dbReference type="RefSeq" id="WP_129820818.1">
    <property type="nucleotide sequence ID" value="NZ_CP048262.1"/>
</dbReference>
<accession>A0A8A1V715</accession>
<geneLocation type="plasmid" evidence="2 3">
    <name>pSRP1</name>
</geneLocation>
<reference evidence="2" key="2">
    <citation type="submission" date="2020-01" db="EMBL/GenBank/DDBJ databases">
        <authorList>
            <person name="Algora L."/>
            <person name="Schniete J.K."/>
            <person name="MacFadyen A."/>
            <person name="Hoskisson P.A."/>
            <person name="Hunter I.S."/>
            <person name="Herron P.R."/>
        </authorList>
    </citation>
    <scope>NUCLEOTIDE SEQUENCE</scope>
    <source>
        <strain evidence="2">ATCC 10970</strain>
        <plasmid evidence="2">pSRP1</plasmid>
    </source>
</reference>
<organism evidence="2 3">
    <name type="scientific">Streptomyces rimosus subsp. rimosus (strain ATCC 10970 / DSM 40260 / JCM 4667 / NRRL 2234)</name>
    <dbReference type="NCBI Taxonomy" id="1265868"/>
    <lineage>
        <taxon>Bacteria</taxon>
        <taxon>Bacillati</taxon>
        <taxon>Actinomycetota</taxon>
        <taxon>Actinomycetes</taxon>
        <taxon>Kitasatosporales</taxon>
        <taxon>Streptomycetaceae</taxon>
        <taxon>Streptomyces</taxon>
    </lineage>
</organism>
<proteinExistence type="predicted"/>
<gene>
    <name evidence="2" type="ORF">SRIM_041425</name>
</gene>
<sequence length="289" mass="32240">MPKKRKKNRKAPRQHATVRTAPARYVEPLDEDDTPEGYTDLAAYLSSRFPAPHDAVEAVKAGERVEWIGSIDGSQMRHRLVIVDDGTAVVEQAVFIGGTPEKTLLCAWHQAGNQERSLLDKRVLAALDDLHTAVRPVLEADIRQVRPAYTAPVLHSFREEPEPYGPGMPVFGWRILHPVTSDTTWEDTVDTATWNSSVTMSGWLDDYDHIPELRPTGFAQLLRQHGIPAQLCARCEAPITDRHPRWTGTWITPDSESGPLCEGTHAGLPREPWLGTLTDHEFGFPHCPG</sequence>
<reference evidence="2" key="3">
    <citation type="journal article" date="2021" name="bioRxiv">
        <title>Bilateral symmetry of linear streptomycete chromosomes.</title>
        <authorList>
            <person name="Algora-Gallardo L."/>
            <person name="Schniete J.K."/>
            <person name="Mark D.R."/>
            <person name="Hunter I.S."/>
            <person name="Herron P.R."/>
        </authorList>
    </citation>
    <scope>NUCLEOTIDE SEQUENCE</scope>
    <source>
        <strain evidence="2">ATCC 10970</strain>
        <plasmid evidence="2">pSRP1</plasmid>
    </source>
</reference>
<evidence type="ECO:0000256" key="1">
    <source>
        <dbReference type="SAM" id="MobiDB-lite"/>
    </source>
</evidence>
<reference evidence="2" key="1">
    <citation type="submission" date="2012-12" db="EMBL/GenBank/DDBJ databases">
        <authorList>
            <person name="Pethick F.E."/>
            <person name="MacFadyen A.C."/>
            <person name="Tang Z."/>
            <person name="Sangal V."/>
            <person name="Tze-Tze L."/>
            <person name="Chu J."/>
            <person name="Guo M."/>
            <person name="Kirby R."/>
            <person name="Hoskisson P.A."/>
            <person name="Herron P.R."/>
            <person name="Hunter I.S."/>
        </authorList>
    </citation>
    <scope>NUCLEOTIDE SEQUENCE</scope>
    <source>
        <strain evidence="2">ATCC 10970</strain>
        <plasmid evidence="2">pSRP1</plasmid>
    </source>
</reference>
<protein>
    <submittedName>
        <fullName evidence="2">Uncharacterized protein</fullName>
    </submittedName>
</protein>
<name>A0A8A1V715_STRR1</name>